<sequence length="218" mass="25030">MDLDGTVSLHSVHDGLSANGRTLRLSYHYDQYSWLSSWNMVFQGMGNQLFVPIKMLGAIRSCIWRATLLKWLKVSTSRSSSTVYDYASIIQQSIIGNWKLAFAYTHFLYHSFSKKYLSESKVAALCKKISLVDNYRQVALIGSNEWRNERDVELGDEYLLSGRYAGESTEGEQLMKFLKTHVSASDIPYLHRPNAVIPVVFFPLTKENAFLLLEWIRN</sequence>
<name>A0AAN8V303_9MAGN</name>
<dbReference type="Proteomes" id="UP001370490">
    <property type="component" value="Unassembled WGS sequence"/>
</dbReference>
<dbReference type="InterPro" id="IPR052957">
    <property type="entry name" value="Auxin_embryo_med"/>
</dbReference>
<evidence type="ECO:0000313" key="1">
    <source>
        <dbReference type="EMBL" id="KAK6920473.1"/>
    </source>
</evidence>
<comment type="caution">
    <text evidence="1">The sequence shown here is derived from an EMBL/GenBank/DDBJ whole genome shotgun (WGS) entry which is preliminary data.</text>
</comment>
<dbReference type="PANTHER" id="PTHR32387:SF3">
    <property type="entry name" value="ATP_DNA BINDING PROTEIN"/>
    <property type="match status" value="1"/>
</dbReference>
<organism evidence="1 2">
    <name type="scientific">Dillenia turbinata</name>
    <dbReference type="NCBI Taxonomy" id="194707"/>
    <lineage>
        <taxon>Eukaryota</taxon>
        <taxon>Viridiplantae</taxon>
        <taxon>Streptophyta</taxon>
        <taxon>Embryophyta</taxon>
        <taxon>Tracheophyta</taxon>
        <taxon>Spermatophyta</taxon>
        <taxon>Magnoliopsida</taxon>
        <taxon>eudicotyledons</taxon>
        <taxon>Gunneridae</taxon>
        <taxon>Pentapetalae</taxon>
        <taxon>Dilleniales</taxon>
        <taxon>Dilleniaceae</taxon>
        <taxon>Dillenia</taxon>
    </lineage>
</organism>
<reference evidence="1 2" key="1">
    <citation type="submission" date="2023-12" db="EMBL/GenBank/DDBJ databases">
        <title>A high-quality genome assembly for Dillenia turbinata (Dilleniales).</title>
        <authorList>
            <person name="Chanderbali A."/>
        </authorList>
    </citation>
    <scope>NUCLEOTIDE SEQUENCE [LARGE SCALE GENOMIC DNA]</scope>
    <source>
        <strain evidence="1">LSX21</strain>
        <tissue evidence="1">Leaf</tissue>
    </source>
</reference>
<evidence type="ECO:0000313" key="2">
    <source>
        <dbReference type="Proteomes" id="UP001370490"/>
    </source>
</evidence>
<gene>
    <name evidence="1" type="ORF">RJ641_014151</name>
</gene>
<keyword evidence="2" id="KW-1185">Reference proteome</keyword>
<accession>A0AAN8V303</accession>
<proteinExistence type="predicted"/>
<protein>
    <submittedName>
        <fullName evidence="1">Uncharacterized protein</fullName>
    </submittedName>
</protein>
<dbReference type="PANTHER" id="PTHR32387">
    <property type="entry name" value="WU:FJ29H11"/>
    <property type="match status" value="1"/>
</dbReference>
<dbReference type="EMBL" id="JBAMMX010000020">
    <property type="protein sequence ID" value="KAK6920473.1"/>
    <property type="molecule type" value="Genomic_DNA"/>
</dbReference>
<dbReference type="AlphaFoldDB" id="A0AAN8V303"/>